<gene>
    <name evidence="1" type="ORF">EZH22_06225</name>
</gene>
<protein>
    <submittedName>
        <fullName evidence="1">Uncharacterized protein</fullName>
    </submittedName>
</protein>
<sequence>MGQKHPANDPFSLRIVIGEAETKASNVDDVVKFLRQQEAGDFADLLLSVPSDGRPQSLSDVCARMEALCAMV</sequence>
<name>A0A974PR19_9HYPH</name>
<organism evidence="1 2">
    <name type="scientific">Xanthobacter dioxanivorans</name>
    <dbReference type="NCBI Taxonomy" id="2528964"/>
    <lineage>
        <taxon>Bacteria</taxon>
        <taxon>Pseudomonadati</taxon>
        <taxon>Pseudomonadota</taxon>
        <taxon>Alphaproteobacteria</taxon>
        <taxon>Hyphomicrobiales</taxon>
        <taxon>Xanthobacteraceae</taxon>
        <taxon>Xanthobacter</taxon>
    </lineage>
</organism>
<evidence type="ECO:0000313" key="1">
    <source>
        <dbReference type="EMBL" id="QRG07951.1"/>
    </source>
</evidence>
<dbReference type="Proteomes" id="UP000596427">
    <property type="component" value="Chromosome"/>
</dbReference>
<reference evidence="1 2" key="1">
    <citation type="submission" date="2020-10" db="EMBL/GenBank/DDBJ databases">
        <title>Degradation of 1,4-Dioxane by Xanthobacter sp. YN2, via a Novel Group-2 Soluble Di-Iron Monooxygenase.</title>
        <authorList>
            <person name="Ma F."/>
            <person name="Wang Y."/>
            <person name="Yang J."/>
            <person name="Guo H."/>
            <person name="Su D."/>
            <person name="Yu L."/>
        </authorList>
    </citation>
    <scope>NUCLEOTIDE SEQUENCE [LARGE SCALE GENOMIC DNA]</scope>
    <source>
        <strain evidence="1 2">YN2</strain>
    </source>
</reference>
<keyword evidence="2" id="KW-1185">Reference proteome</keyword>
<dbReference type="EMBL" id="CP063362">
    <property type="protein sequence ID" value="QRG07951.1"/>
    <property type="molecule type" value="Genomic_DNA"/>
</dbReference>
<evidence type="ECO:0000313" key="2">
    <source>
        <dbReference type="Proteomes" id="UP000596427"/>
    </source>
</evidence>
<dbReference type="RefSeq" id="WP_203194865.1">
    <property type="nucleotide sequence ID" value="NZ_CP063362.1"/>
</dbReference>
<dbReference type="KEGG" id="xdi:EZH22_06225"/>
<accession>A0A974PR19</accession>
<proteinExistence type="predicted"/>
<dbReference type="AlphaFoldDB" id="A0A974PR19"/>